<dbReference type="Pfam" id="PF03914">
    <property type="entry name" value="CBF"/>
    <property type="match status" value="1"/>
</dbReference>
<keyword evidence="3" id="KW-0175">Coiled coil</keyword>
<evidence type="ECO:0000256" key="4">
    <source>
        <dbReference type="ARBA" id="ARBA00023242"/>
    </source>
</evidence>
<keyword evidence="5" id="KW-0690">Ribosome biogenesis</keyword>
<gene>
    <name evidence="9" type="ORF">EIP91_006498</name>
</gene>
<protein>
    <recommendedName>
        <fullName evidence="5">Nucleolar complex-associated protein 3</fullName>
    </recommendedName>
</protein>
<dbReference type="Pfam" id="PF07540">
    <property type="entry name" value="NOC3p"/>
    <property type="match status" value="1"/>
</dbReference>
<dbReference type="GO" id="GO:0005730">
    <property type="term" value="C:nucleolus"/>
    <property type="evidence" value="ECO:0007669"/>
    <property type="project" value="UniProtKB-SubCell"/>
</dbReference>
<feature type="region of interest" description="Disordered" evidence="6">
    <location>
        <begin position="1"/>
        <end position="66"/>
    </location>
</feature>
<evidence type="ECO:0000256" key="5">
    <source>
        <dbReference type="PIRNR" id="PIRNR028977"/>
    </source>
</evidence>
<dbReference type="OrthoDB" id="10263597at2759"/>
<dbReference type="AlphaFoldDB" id="A0A4R0RMB7"/>
<evidence type="ECO:0000256" key="3">
    <source>
        <dbReference type="ARBA" id="ARBA00023054"/>
    </source>
</evidence>
<feature type="compositionally biased region" description="Basic and acidic residues" evidence="6">
    <location>
        <begin position="493"/>
        <end position="514"/>
    </location>
</feature>
<dbReference type="PIRSF" id="PIRSF028977">
    <property type="entry name" value="Nucleolar_complex_p3"/>
    <property type="match status" value="1"/>
</dbReference>
<feature type="compositionally biased region" description="Basic and acidic residues" evidence="6">
    <location>
        <begin position="83"/>
        <end position="110"/>
    </location>
</feature>
<feature type="region of interest" description="Disordered" evidence="6">
    <location>
        <begin position="212"/>
        <end position="248"/>
    </location>
</feature>
<evidence type="ECO:0000259" key="8">
    <source>
        <dbReference type="Pfam" id="PF07540"/>
    </source>
</evidence>
<evidence type="ECO:0000256" key="1">
    <source>
        <dbReference type="ARBA" id="ARBA00004604"/>
    </source>
</evidence>
<sequence>MVGKPQKKRRAQDVAGPSKKRKLSAPKGEQKKKKKSANVKGKDKAMDRGFIPIPVGNEDESDLSDQDMEVLEEFGQAAGFLTRLDEKGITRSKKETVRLHQMNKPDRKPVEDDDLPSIDSGADDDDDDGASWDSNIDDDDILASDSEPEDDISSVASGSRERRKGKAKGASDDEEMPYEVAPRKRKVAWQLDEEKDKGISRLPIKLADGSVQTSSAKVFLPQEEKAESESEFESDEEDTRPSRPVVEDVSTGARFGRPAVVDVIGNKSRKVRLQLAKEQLAGICQEIISDPENSLGLLRRLHTFSLPEITTPTHPDPVPNDPVVRKLTILSQLAVFKDIIPGYRIRPLSEKEQAEKVSQIVQRTRDWEQGLVNVYQTYLKGLDVELKAKSELAEVALQCMCTLLTEVTHFNFRVNLMSSIVASLSRRSWDKSSDLCLNTVIQVFRADVTGEPSLELVRLLNRMIKERKFRVHPEVLSCLSYLRLRNELGRKEVHDWPGRSTSSERQKDRSDQPHLSKKARKVMKERQEIQKEMREAEAEVDKEERAAAHTEALKLLFVLYFRILKNPEPTPLLPAALHGISKFAHLVNIDFFKDLMKVLKDLMLRESIKTDDSDTGPLSDAKIVQHQLLCVTTAFELLTGQGEALEIDLTDFINRLYALIPVLSQTPALEDAPPRAFKADATLPVSSVHKTTTTATLLFRALDLAFSPRTPGVAGAPPPWRSAAFAKRLLTASLHWPSVTVLRALAFVKGLVERDSKLEALLSTDDRTGNGAYRADLDDPQLCNPFATSFWEVHLLSRTHLDADVREAARALLTASSSSS</sequence>
<evidence type="ECO:0000313" key="9">
    <source>
        <dbReference type="EMBL" id="TCD69731.1"/>
    </source>
</evidence>
<dbReference type="GO" id="GO:0003682">
    <property type="term" value="F:chromatin binding"/>
    <property type="evidence" value="ECO:0007669"/>
    <property type="project" value="TreeGrafter"/>
</dbReference>
<evidence type="ECO:0000313" key="10">
    <source>
        <dbReference type="Proteomes" id="UP000292702"/>
    </source>
</evidence>
<dbReference type="EMBL" id="RWJN01000035">
    <property type="protein sequence ID" value="TCD69731.1"/>
    <property type="molecule type" value="Genomic_DNA"/>
</dbReference>
<dbReference type="PANTHER" id="PTHR14428:SF5">
    <property type="entry name" value="NUCLEOLAR COMPLEX PROTEIN 3 HOMOLOG"/>
    <property type="match status" value="1"/>
</dbReference>
<feature type="compositionally biased region" description="Acidic residues" evidence="6">
    <location>
        <begin position="57"/>
        <end position="66"/>
    </location>
</feature>
<feature type="compositionally biased region" description="Basic residues" evidence="6">
    <location>
        <begin position="1"/>
        <end position="10"/>
    </location>
</feature>
<evidence type="ECO:0000259" key="7">
    <source>
        <dbReference type="Pfam" id="PF03914"/>
    </source>
</evidence>
<comment type="caution">
    <text evidence="9">The sequence shown here is derived from an EMBL/GenBank/DDBJ whole genome shotgun (WGS) entry which is preliminary data.</text>
</comment>
<keyword evidence="10" id="KW-1185">Reference proteome</keyword>
<proteinExistence type="inferred from homology"/>
<dbReference type="PANTHER" id="PTHR14428">
    <property type="entry name" value="NUCLEOLAR COMPLEX PROTEIN 3"/>
    <property type="match status" value="1"/>
</dbReference>
<evidence type="ECO:0000256" key="6">
    <source>
        <dbReference type="SAM" id="MobiDB-lite"/>
    </source>
</evidence>
<feature type="compositionally biased region" description="Basic residues" evidence="6">
    <location>
        <begin position="18"/>
        <end position="37"/>
    </location>
</feature>
<dbReference type="GO" id="GO:0042254">
    <property type="term" value="P:ribosome biogenesis"/>
    <property type="evidence" value="ECO:0007669"/>
    <property type="project" value="UniProtKB-KW"/>
</dbReference>
<evidence type="ECO:0000256" key="2">
    <source>
        <dbReference type="ARBA" id="ARBA00007797"/>
    </source>
</evidence>
<feature type="compositionally biased region" description="Acidic residues" evidence="6">
    <location>
        <begin position="111"/>
        <end position="152"/>
    </location>
</feature>
<feature type="region of interest" description="Disordered" evidence="6">
    <location>
        <begin position="81"/>
        <end position="192"/>
    </location>
</feature>
<feature type="region of interest" description="Disordered" evidence="6">
    <location>
        <begin position="493"/>
        <end position="528"/>
    </location>
</feature>
<feature type="compositionally biased region" description="Acidic residues" evidence="6">
    <location>
        <begin position="229"/>
        <end position="238"/>
    </location>
</feature>
<comment type="similarity">
    <text evidence="2 5">Belongs to the CBF/MAK21 family.</text>
</comment>
<dbReference type="GO" id="GO:0006270">
    <property type="term" value="P:DNA replication initiation"/>
    <property type="evidence" value="ECO:0007669"/>
    <property type="project" value="TreeGrafter"/>
</dbReference>
<dbReference type="InterPro" id="IPR016903">
    <property type="entry name" value="Nucleolar_cplx-assoc_3"/>
</dbReference>
<feature type="domain" description="Nucleolar complex-associated protein 3 N-terminal" evidence="8">
    <location>
        <begin position="276"/>
        <end position="378"/>
    </location>
</feature>
<dbReference type="InterPro" id="IPR011501">
    <property type="entry name" value="Noc3_N"/>
</dbReference>
<dbReference type="InterPro" id="IPR005612">
    <property type="entry name" value="CCAAT-binding_factor"/>
</dbReference>
<dbReference type="STRING" id="92696.A0A4R0RMB7"/>
<keyword evidence="4" id="KW-0539">Nucleus</keyword>
<feature type="domain" description="CCAAT-binding factor" evidence="7">
    <location>
        <begin position="628"/>
        <end position="808"/>
    </location>
</feature>
<accession>A0A4R0RMB7</accession>
<comment type="function">
    <text evidence="5">Required for synthesis of 60S ribosomal subunits and the transport of pre-ribosomes from the nucleoplasm to the cytoplasm.</text>
</comment>
<reference evidence="9 10" key="1">
    <citation type="submission" date="2018-11" db="EMBL/GenBank/DDBJ databases">
        <title>Genome assembly of Steccherinum ochraceum LE-BIN_3174, the white-rot fungus of the Steccherinaceae family (The Residual Polyporoid clade, Polyporales, Basidiomycota).</title>
        <authorList>
            <person name="Fedorova T.V."/>
            <person name="Glazunova O.A."/>
            <person name="Landesman E.O."/>
            <person name="Moiseenko K.V."/>
            <person name="Psurtseva N.V."/>
            <person name="Savinova O.S."/>
            <person name="Shakhova N.V."/>
            <person name="Tyazhelova T.V."/>
            <person name="Vasina D.V."/>
        </authorList>
    </citation>
    <scope>NUCLEOTIDE SEQUENCE [LARGE SCALE GENOMIC DNA]</scope>
    <source>
        <strain evidence="9 10">LE-BIN_3174</strain>
    </source>
</reference>
<dbReference type="Proteomes" id="UP000292702">
    <property type="component" value="Unassembled WGS sequence"/>
</dbReference>
<comment type="subcellular location">
    <subcellularLocation>
        <location evidence="1 5">Nucleus</location>
        <location evidence="1 5">Nucleolus</location>
    </subcellularLocation>
</comment>
<name>A0A4R0RMB7_9APHY</name>
<organism evidence="9 10">
    <name type="scientific">Steccherinum ochraceum</name>
    <dbReference type="NCBI Taxonomy" id="92696"/>
    <lineage>
        <taxon>Eukaryota</taxon>
        <taxon>Fungi</taxon>
        <taxon>Dikarya</taxon>
        <taxon>Basidiomycota</taxon>
        <taxon>Agaricomycotina</taxon>
        <taxon>Agaricomycetes</taxon>
        <taxon>Polyporales</taxon>
        <taxon>Steccherinaceae</taxon>
        <taxon>Steccherinum</taxon>
    </lineage>
</organism>